<feature type="transmembrane region" description="Helical" evidence="8">
    <location>
        <begin position="337"/>
        <end position="356"/>
    </location>
</feature>
<feature type="transmembrane region" description="Helical" evidence="8">
    <location>
        <begin position="428"/>
        <end position="449"/>
    </location>
</feature>
<dbReference type="NCBIfam" id="NF038066">
    <property type="entry name" value="MptB"/>
    <property type="match status" value="1"/>
</dbReference>
<protein>
    <submittedName>
        <fullName evidence="9">Polyprenol phosphomannose-dependent alpha 1,6 mannosyltransferase MptB</fullName>
    </submittedName>
</protein>
<feature type="transmembrane region" description="Helical" evidence="8">
    <location>
        <begin position="12"/>
        <end position="32"/>
    </location>
</feature>
<dbReference type="Proteomes" id="UP001602245">
    <property type="component" value="Unassembled WGS sequence"/>
</dbReference>
<dbReference type="EMBL" id="JBIAZU010000003">
    <property type="protein sequence ID" value="MFF5291318.1"/>
    <property type="molecule type" value="Genomic_DNA"/>
</dbReference>
<evidence type="ECO:0000256" key="6">
    <source>
        <dbReference type="ARBA" id="ARBA00023136"/>
    </source>
</evidence>
<evidence type="ECO:0000256" key="4">
    <source>
        <dbReference type="ARBA" id="ARBA00022692"/>
    </source>
</evidence>
<accession>A0ABW6WE41</accession>
<comment type="subcellular location">
    <subcellularLocation>
        <location evidence="1">Membrane</location>
        <topology evidence="1">Multi-pass membrane protein</topology>
    </subcellularLocation>
</comment>
<evidence type="ECO:0000256" key="3">
    <source>
        <dbReference type="ARBA" id="ARBA00022679"/>
    </source>
</evidence>
<evidence type="ECO:0000313" key="10">
    <source>
        <dbReference type="Proteomes" id="UP001602245"/>
    </source>
</evidence>
<keyword evidence="6 8" id="KW-0472">Membrane</keyword>
<proteinExistence type="inferred from homology"/>
<feature type="transmembrane region" description="Helical" evidence="8">
    <location>
        <begin position="44"/>
        <end position="63"/>
    </location>
</feature>
<keyword evidence="10" id="KW-1185">Reference proteome</keyword>
<feature type="transmembrane region" description="Helical" evidence="8">
    <location>
        <begin position="169"/>
        <end position="189"/>
    </location>
</feature>
<comment type="similarity">
    <text evidence="7">Belongs to the MptA/B family.</text>
</comment>
<feature type="transmembrane region" description="Helical" evidence="8">
    <location>
        <begin position="363"/>
        <end position="384"/>
    </location>
</feature>
<dbReference type="InterPro" id="IPR049829">
    <property type="entry name" value="MptA/B-like"/>
</dbReference>
<feature type="transmembrane region" description="Helical" evidence="8">
    <location>
        <begin position="277"/>
        <end position="303"/>
    </location>
</feature>
<evidence type="ECO:0000256" key="8">
    <source>
        <dbReference type="SAM" id="Phobius"/>
    </source>
</evidence>
<dbReference type="RefSeq" id="WP_020514124.1">
    <property type="nucleotide sequence ID" value="NZ_JBIAZU010000003.1"/>
</dbReference>
<gene>
    <name evidence="9" type="primary">mptB</name>
    <name evidence="9" type="ORF">ACFY35_17895</name>
</gene>
<keyword evidence="5 8" id="KW-1133">Transmembrane helix</keyword>
<feature type="transmembrane region" description="Helical" evidence="8">
    <location>
        <begin position="241"/>
        <end position="265"/>
    </location>
</feature>
<evidence type="ECO:0000256" key="7">
    <source>
        <dbReference type="ARBA" id="ARBA00043987"/>
    </source>
</evidence>
<sequence length="462" mass="48056">MLKDHASSRAVGFAGSALIAVGGLGAGALPIGVPMFTGGRHARLGLVCVYSGLALLLLAWWWYGRLMRRGADPDGWWKTLALWVAPLLLAPPMFSRDVYSYLAQGLMIHAGMDVYRHGPALLGGVVADQVPAIWQHTPSPYGPVFLIVAKTIAALLSAHLLLGIVAMRLVALAGLVLLAVAVRVLAQSAGVNPSAATWLAVLNPLVLIHLIGGAHNDALMVGLLAAGLAAAVRHHPIVATLLVVAAALVKVPAALGLIAVAAIWATYMIGRWPWLRAAAAVSATAIAATVVITAVAGTGYGWIGALSTPISAQNWSLTGLLGRWTSGLLGTAAAADVWRWFGMLAVVVVAAIVWTYRARLGPVYGLGIVLVAVVVFGPAIRPWYVVWGLVPIAAAAVHRRVHSVLAGFCAALVLVVLPDGFAADAERVLLAVLGALIGIAAFLVIRLAITPPATLRLAWARR</sequence>
<keyword evidence="3" id="KW-0808">Transferase</keyword>
<name>A0ABW6WE41_9ACTN</name>
<dbReference type="GO" id="GO:0016757">
    <property type="term" value="F:glycosyltransferase activity"/>
    <property type="evidence" value="ECO:0007669"/>
    <property type="project" value="UniProtKB-KW"/>
</dbReference>
<organism evidence="9 10">
    <name type="scientific">Paractinoplanes globisporus</name>
    <dbReference type="NCBI Taxonomy" id="113565"/>
    <lineage>
        <taxon>Bacteria</taxon>
        <taxon>Bacillati</taxon>
        <taxon>Actinomycetota</taxon>
        <taxon>Actinomycetes</taxon>
        <taxon>Micromonosporales</taxon>
        <taxon>Micromonosporaceae</taxon>
        <taxon>Paractinoplanes</taxon>
    </lineage>
</organism>
<dbReference type="Pfam" id="PF26314">
    <property type="entry name" value="MptA_B_family"/>
    <property type="match status" value="1"/>
</dbReference>
<evidence type="ECO:0000256" key="5">
    <source>
        <dbReference type="ARBA" id="ARBA00022989"/>
    </source>
</evidence>
<evidence type="ECO:0000256" key="2">
    <source>
        <dbReference type="ARBA" id="ARBA00022676"/>
    </source>
</evidence>
<evidence type="ECO:0000256" key="1">
    <source>
        <dbReference type="ARBA" id="ARBA00004141"/>
    </source>
</evidence>
<comment type="caution">
    <text evidence="9">The sequence shown here is derived from an EMBL/GenBank/DDBJ whole genome shotgun (WGS) entry which is preliminary data.</text>
</comment>
<feature type="transmembrane region" description="Helical" evidence="8">
    <location>
        <begin position="404"/>
        <end position="421"/>
    </location>
</feature>
<keyword evidence="2 9" id="KW-0328">Glycosyltransferase</keyword>
<feature type="transmembrane region" description="Helical" evidence="8">
    <location>
        <begin position="141"/>
        <end position="162"/>
    </location>
</feature>
<reference evidence="9 10" key="1">
    <citation type="submission" date="2024-10" db="EMBL/GenBank/DDBJ databases">
        <title>The Natural Products Discovery Center: Release of the First 8490 Sequenced Strains for Exploring Actinobacteria Biosynthetic Diversity.</title>
        <authorList>
            <person name="Kalkreuter E."/>
            <person name="Kautsar S.A."/>
            <person name="Yang D."/>
            <person name="Bader C.D."/>
            <person name="Teijaro C.N."/>
            <person name="Fluegel L."/>
            <person name="Davis C.M."/>
            <person name="Simpson J.R."/>
            <person name="Lauterbach L."/>
            <person name="Steele A.D."/>
            <person name="Gui C."/>
            <person name="Meng S."/>
            <person name="Li G."/>
            <person name="Viehrig K."/>
            <person name="Ye F."/>
            <person name="Su P."/>
            <person name="Kiefer A.F."/>
            <person name="Nichols A."/>
            <person name="Cepeda A.J."/>
            <person name="Yan W."/>
            <person name="Fan B."/>
            <person name="Jiang Y."/>
            <person name="Adhikari A."/>
            <person name="Zheng C.-J."/>
            <person name="Schuster L."/>
            <person name="Cowan T.M."/>
            <person name="Smanski M.J."/>
            <person name="Chevrette M.G."/>
            <person name="De Carvalho L.P.S."/>
            <person name="Shen B."/>
        </authorList>
    </citation>
    <scope>NUCLEOTIDE SEQUENCE [LARGE SCALE GENOMIC DNA]</scope>
    <source>
        <strain evidence="9 10">NPDC000087</strain>
    </source>
</reference>
<keyword evidence="4 8" id="KW-0812">Transmembrane</keyword>
<evidence type="ECO:0000313" key="9">
    <source>
        <dbReference type="EMBL" id="MFF5291318.1"/>
    </source>
</evidence>